<dbReference type="AlphaFoldDB" id="A0A329SEP3"/>
<evidence type="ECO:0000313" key="5">
    <source>
        <dbReference type="EMBL" id="KAG2949126.1"/>
    </source>
</evidence>
<feature type="domain" description="Guanylate cyclase" evidence="2">
    <location>
        <begin position="325"/>
        <end position="468"/>
    </location>
</feature>
<dbReference type="EMBL" id="RCMI01000124">
    <property type="protein sequence ID" value="KAG2932301.1"/>
    <property type="molecule type" value="Genomic_DNA"/>
</dbReference>
<dbReference type="InterPro" id="IPR001054">
    <property type="entry name" value="A/G_cyclase"/>
</dbReference>
<dbReference type="Proteomes" id="UP000697107">
    <property type="component" value="Unassembled WGS sequence"/>
</dbReference>
<dbReference type="EMBL" id="RCML01000092">
    <property type="protein sequence ID" value="KAG2992041.1"/>
    <property type="molecule type" value="Genomic_DNA"/>
</dbReference>
<dbReference type="Proteomes" id="UP000760860">
    <property type="component" value="Unassembled WGS sequence"/>
</dbReference>
<dbReference type="VEuPathDB" id="FungiDB:PC110_g8428"/>
<dbReference type="EMBL" id="RCMG01000214">
    <property type="protein sequence ID" value="KAG2859483.1"/>
    <property type="molecule type" value="Genomic_DNA"/>
</dbReference>
<evidence type="ECO:0000313" key="3">
    <source>
        <dbReference type="EMBL" id="KAG2859483.1"/>
    </source>
</evidence>
<dbReference type="Proteomes" id="UP000251314">
    <property type="component" value="Unassembled WGS sequence"/>
</dbReference>
<dbReference type="Proteomes" id="UP000736787">
    <property type="component" value="Unassembled WGS sequence"/>
</dbReference>
<organism evidence="8 9">
    <name type="scientific">Phytophthora cactorum</name>
    <dbReference type="NCBI Taxonomy" id="29920"/>
    <lineage>
        <taxon>Eukaryota</taxon>
        <taxon>Sar</taxon>
        <taxon>Stramenopiles</taxon>
        <taxon>Oomycota</taxon>
        <taxon>Peronosporomycetes</taxon>
        <taxon>Peronosporales</taxon>
        <taxon>Peronosporaceae</taxon>
        <taxon>Phytophthora</taxon>
    </lineage>
</organism>
<dbReference type="STRING" id="29920.A0A329SEP3"/>
<evidence type="ECO:0000313" key="7">
    <source>
        <dbReference type="EMBL" id="KAG3222641.1"/>
    </source>
</evidence>
<reference evidence="3" key="2">
    <citation type="submission" date="2018-10" db="EMBL/GenBank/DDBJ databases">
        <title>Effector identification in a new, highly contiguous assembly of the strawberry crown rot pathogen Phytophthora cactorum.</title>
        <authorList>
            <person name="Armitage A.D."/>
            <person name="Nellist C.F."/>
            <person name="Bates H."/>
            <person name="Vickerstaff R.J."/>
            <person name="Harrison R.J."/>
        </authorList>
    </citation>
    <scope>NUCLEOTIDE SEQUENCE</scope>
    <source>
        <strain evidence="3">15-7</strain>
        <strain evidence="4">4032</strain>
        <strain evidence="5">4040</strain>
        <strain evidence="6">P415</strain>
        <strain evidence="7">P421</strain>
    </source>
</reference>
<keyword evidence="1" id="KW-1133">Transmembrane helix</keyword>
<feature type="transmembrane region" description="Helical" evidence="1">
    <location>
        <begin position="228"/>
        <end position="252"/>
    </location>
</feature>
<comment type="caution">
    <text evidence="8">The sequence shown here is derived from an EMBL/GenBank/DDBJ whole genome shotgun (WGS) entry which is preliminary data.</text>
</comment>
<gene>
    <name evidence="8" type="ORF">PC110_g8428</name>
    <name evidence="3" type="ORF">PC113_g8891</name>
    <name evidence="4" type="ORF">PC115_g5830</name>
    <name evidence="5" type="ORF">PC117_g5468</name>
    <name evidence="6" type="ORF">PC118_g4769</name>
    <name evidence="7" type="ORF">PC129_g6659</name>
</gene>
<accession>A0A329SEP3</accession>
<dbReference type="Proteomes" id="UP000774804">
    <property type="component" value="Unassembled WGS sequence"/>
</dbReference>
<feature type="transmembrane region" description="Helical" evidence="1">
    <location>
        <begin position="103"/>
        <end position="127"/>
    </location>
</feature>
<keyword evidence="1" id="KW-0812">Transmembrane</keyword>
<dbReference type="SUPFAM" id="SSF55073">
    <property type="entry name" value="Nucleotide cyclase"/>
    <property type="match status" value="1"/>
</dbReference>
<evidence type="ECO:0000313" key="8">
    <source>
        <dbReference type="EMBL" id="RAW35275.1"/>
    </source>
</evidence>
<protein>
    <recommendedName>
        <fullName evidence="2">Guanylate cyclase domain-containing protein</fullName>
    </recommendedName>
</protein>
<evidence type="ECO:0000313" key="4">
    <source>
        <dbReference type="EMBL" id="KAG2932301.1"/>
    </source>
</evidence>
<dbReference type="PANTHER" id="PTHR43081">
    <property type="entry name" value="ADENYLATE CYCLASE, TERMINAL-DIFFERENTIATION SPECIFIC-RELATED"/>
    <property type="match status" value="1"/>
</dbReference>
<dbReference type="OrthoDB" id="2021138at2759"/>
<dbReference type="GO" id="GO:0009190">
    <property type="term" value="P:cyclic nucleotide biosynthetic process"/>
    <property type="evidence" value="ECO:0007669"/>
    <property type="project" value="InterPro"/>
</dbReference>
<name>A0A329SEP3_9STRA</name>
<dbReference type="EMBL" id="RCMV01000173">
    <property type="protein sequence ID" value="KAG3222641.1"/>
    <property type="molecule type" value="Genomic_DNA"/>
</dbReference>
<dbReference type="Proteomes" id="UP000735874">
    <property type="component" value="Unassembled WGS sequence"/>
</dbReference>
<feature type="transmembrane region" description="Helical" evidence="1">
    <location>
        <begin position="38"/>
        <end position="63"/>
    </location>
</feature>
<feature type="transmembrane region" description="Helical" evidence="1">
    <location>
        <begin position="179"/>
        <end position="207"/>
    </location>
</feature>
<dbReference type="InterPro" id="IPR050697">
    <property type="entry name" value="Adenylyl/Guanylyl_Cyclase_3/4"/>
</dbReference>
<dbReference type="PROSITE" id="PS50125">
    <property type="entry name" value="GUANYLATE_CYCLASE_2"/>
    <property type="match status" value="1"/>
</dbReference>
<feature type="transmembrane region" description="Helical" evidence="1">
    <location>
        <begin position="148"/>
        <end position="173"/>
    </location>
</feature>
<proteinExistence type="predicted"/>
<dbReference type="Gene3D" id="3.30.70.1230">
    <property type="entry name" value="Nucleotide cyclase"/>
    <property type="match status" value="1"/>
</dbReference>
<dbReference type="GO" id="GO:0035556">
    <property type="term" value="P:intracellular signal transduction"/>
    <property type="evidence" value="ECO:0007669"/>
    <property type="project" value="InterPro"/>
</dbReference>
<dbReference type="EMBL" id="RCMK01000096">
    <property type="protein sequence ID" value="KAG2949126.1"/>
    <property type="molecule type" value="Genomic_DNA"/>
</dbReference>
<keyword evidence="1" id="KW-0472">Membrane</keyword>
<keyword evidence="9" id="KW-1185">Reference proteome</keyword>
<dbReference type="InterPro" id="IPR029787">
    <property type="entry name" value="Nucleotide_cyclase"/>
</dbReference>
<evidence type="ECO:0000313" key="6">
    <source>
        <dbReference type="EMBL" id="KAG2992041.1"/>
    </source>
</evidence>
<dbReference type="EMBL" id="MJFZ01000174">
    <property type="protein sequence ID" value="RAW35275.1"/>
    <property type="molecule type" value="Genomic_DNA"/>
</dbReference>
<dbReference type="Pfam" id="PF00211">
    <property type="entry name" value="Guanylate_cyc"/>
    <property type="match status" value="1"/>
</dbReference>
<evidence type="ECO:0000256" key="1">
    <source>
        <dbReference type="SAM" id="Phobius"/>
    </source>
</evidence>
<sequence>MIWALLCITALTLSAVGTALLVFKLYRDWDVRASSVQWLFAIFFTYQCISATARLIYFVWLTVYTTQTADKNDDFGGKILVGVELYQLGTSAVLKLGDRQRDWVTAAIIFGDTTLFGIAIWMFLLVYELSRLVSLSMDRGDQHERAKIRLYACIGHLFIMGFLAAEIALAVTFSGYSSYAYIMLLSVYVLQIIALFYMIVTVVLLKVKGRSYESVHGSFVASPMYRRLVWIMLVYALFVFQFHFSSVAMYAAPAKTMRRVNYAGASFVLYYLRGFALSIVTGCSQLCVVRCVRCCVPDDIKVLYMQRRDCTPLPRGSDLPYINPVFVFTDIESSSALWAIGDGRIMQEATRIHDDILRGLLAPYRGYEITTAGDSFQLAFHTIQEAVEYCLQVQLQLLNAKWPKRLHGLVPATRKVRVGRKTVFRGLRVRMGIHDAVSTEGSLVRDVHAVTGKLIYTGASEVIANEVGDLGTGGQILVTKRIAAWLAENPTQLTIKFVVEPVGEYAIPRLHTTLEVFQVVPKSLAARFESFYSPQHIVDIEGEDSRLGNESQMYCMLIQTPNGDRGGLYDISEEGSC</sequence>
<evidence type="ECO:0000313" key="9">
    <source>
        <dbReference type="Proteomes" id="UP000251314"/>
    </source>
</evidence>
<dbReference type="PANTHER" id="PTHR43081:SF1">
    <property type="entry name" value="ADENYLATE CYCLASE, TERMINAL-DIFFERENTIATION SPECIFIC"/>
    <property type="match status" value="1"/>
</dbReference>
<evidence type="ECO:0000259" key="2">
    <source>
        <dbReference type="PROSITE" id="PS50125"/>
    </source>
</evidence>
<reference evidence="8 9" key="1">
    <citation type="submission" date="2018-01" db="EMBL/GenBank/DDBJ databases">
        <title>Draft genome of the strawberry crown rot pathogen Phytophthora cactorum.</title>
        <authorList>
            <person name="Armitage A.D."/>
            <person name="Lysoe E."/>
            <person name="Nellist C.F."/>
            <person name="Harrison R.J."/>
            <person name="Brurberg M.B."/>
        </authorList>
    </citation>
    <scope>NUCLEOTIDE SEQUENCE [LARGE SCALE GENOMIC DNA]</scope>
    <source>
        <strain evidence="8 9">10300</strain>
    </source>
</reference>